<dbReference type="Gene3D" id="3.30.70.330">
    <property type="match status" value="1"/>
</dbReference>
<dbReference type="Gene3D" id="3.40.50.300">
    <property type="entry name" value="P-loop containing nucleotide triphosphate hydrolases"/>
    <property type="match status" value="2"/>
</dbReference>
<reference evidence="12 13" key="1">
    <citation type="submission" date="2018-11" db="EMBL/GenBank/DDBJ databases">
        <title>Flavobacterium sp. nov., YIM 102796 draft genome.</title>
        <authorList>
            <person name="Li G."/>
            <person name="Jiang Y."/>
        </authorList>
    </citation>
    <scope>NUCLEOTIDE SEQUENCE [LARGE SCALE GENOMIC DNA]</scope>
    <source>
        <strain evidence="12 13">YIM 102796</strain>
    </source>
</reference>
<evidence type="ECO:0000256" key="3">
    <source>
        <dbReference type="ARBA" id="ARBA00022801"/>
    </source>
</evidence>
<feature type="region of interest" description="Disordered" evidence="8">
    <location>
        <begin position="530"/>
        <end position="615"/>
    </location>
</feature>
<dbReference type="SUPFAM" id="SSF52540">
    <property type="entry name" value="P-loop containing nucleoside triphosphate hydrolases"/>
    <property type="match status" value="1"/>
</dbReference>
<evidence type="ECO:0000256" key="1">
    <source>
        <dbReference type="ARBA" id="ARBA00012552"/>
    </source>
</evidence>
<dbReference type="GO" id="GO:0003724">
    <property type="term" value="F:RNA helicase activity"/>
    <property type="evidence" value="ECO:0007669"/>
    <property type="project" value="UniProtKB-EC"/>
</dbReference>
<dbReference type="GO" id="GO:0005840">
    <property type="term" value="C:ribosome"/>
    <property type="evidence" value="ECO:0007669"/>
    <property type="project" value="TreeGrafter"/>
</dbReference>
<dbReference type="PANTHER" id="PTHR47963:SF8">
    <property type="entry name" value="ATP-DEPENDENT RNA HELICASE DEAD"/>
    <property type="match status" value="1"/>
</dbReference>
<dbReference type="PROSITE" id="PS51194">
    <property type="entry name" value="HELICASE_CTER"/>
    <property type="match status" value="1"/>
</dbReference>
<feature type="domain" description="DEAD-box RNA helicase Q" evidence="11">
    <location>
        <begin position="2"/>
        <end position="30"/>
    </location>
</feature>
<dbReference type="GO" id="GO:0005829">
    <property type="term" value="C:cytosol"/>
    <property type="evidence" value="ECO:0007669"/>
    <property type="project" value="TreeGrafter"/>
</dbReference>
<keyword evidence="5 7" id="KW-0067">ATP-binding</keyword>
<feature type="short sequence motif" description="Q motif" evidence="6">
    <location>
        <begin position="2"/>
        <end position="30"/>
    </location>
</feature>
<dbReference type="RefSeq" id="WP_124898339.1">
    <property type="nucleotide sequence ID" value="NZ_RQTJ01000003.1"/>
</dbReference>
<dbReference type="CDD" id="cd12252">
    <property type="entry name" value="RRM_DbpA"/>
    <property type="match status" value="1"/>
</dbReference>
<organism evidence="12 13">
    <name type="scientific">Paenimyroides viscosum</name>
    <dbReference type="NCBI Taxonomy" id="2488729"/>
    <lineage>
        <taxon>Bacteria</taxon>
        <taxon>Pseudomonadati</taxon>
        <taxon>Bacteroidota</taxon>
        <taxon>Flavobacteriia</taxon>
        <taxon>Flavobacteriales</taxon>
        <taxon>Flavobacteriaceae</taxon>
        <taxon>Paenimyroides</taxon>
    </lineage>
</organism>
<evidence type="ECO:0000256" key="4">
    <source>
        <dbReference type="ARBA" id="ARBA00022806"/>
    </source>
</evidence>
<evidence type="ECO:0000259" key="9">
    <source>
        <dbReference type="PROSITE" id="PS51192"/>
    </source>
</evidence>
<feature type="compositionally biased region" description="Basic and acidic residues" evidence="8">
    <location>
        <begin position="555"/>
        <end position="615"/>
    </location>
</feature>
<dbReference type="InterPro" id="IPR027417">
    <property type="entry name" value="P-loop_NTPase"/>
</dbReference>
<evidence type="ECO:0000313" key="13">
    <source>
        <dbReference type="Proteomes" id="UP000268372"/>
    </source>
</evidence>
<evidence type="ECO:0000256" key="5">
    <source>
        <dbReference type="ARBA" id="ARBA00022840"/>
    </source>
</evidence>
<evidence type="ECO:0000256" key="6">
    <source>
        <dbReference type="PROSITE-ProRule" id="PRU00552"/>
    </source>
</evidence>
<keyword evidence="3 7" id="KW-0378">Hydrolase</keyword>
<dbReference type="SMART" id="SM00487">
    <property type="entry name" value="DEXDc"/>
    <property type="match status" value="1"/>
</dbReference>
<proteinExistence type="inferred from homology"/>
<dbReference type="InterPro" id="IPR014014">
    <property type="entry name" value="RNA_helicase_DEAD_Q_motif"/>
</dbReference>
<name>A0A3P1B662_9FLAO</name>
<dbReference type="InterPro" id="IPR001650">
    <property type="entry name" value="Helicase_C-like"/>
</dbReference>
<evidence type="ECO:0000256" key="2">
    <source>
        <dbReference type="ARBA" id="ARBA00022741"/>
    </source>
</evidence>
<dbReference type="GO" id="GO:0016787">
    <property type="term" value="F:hydrolase activity"/>
    <property type="evidence" value="ECO:0007669"/>
    <property type="project" value="UniProtKB-KW"/>
</dbReference>
<dbReference type="Pfam" id="PF00271">
    <property type="entry name" value="Helicase_C"/>
    <property type="match status" value="1"/>
</dbReference>
<feature type="domain" description="Helicase C-terminal" evidence="10">
    <location>
        <begin position="235"/>
        <end position="378"/>
    </location>
</feature>
<accession>A0A3P1B662</accession>
<dbReference type="InterPro" id="IPR012677">
    <property type="entry name" value="Nucleotide-bd_a/b_plait_sf"/>
</dbReference>
<gene>
    <name evidence="12" type="ORF">EG242_02490</name>
</gene>
<comment type="caution">
    <text evidence="12">The sequence shown here is derived from an EMBL/GenBank/DDBJ whole genome shotgun (WGS) entry which is preliminary data.</text>
</comment>
<dbReference type="OrthoDB" id="9785240at2"/>
<keyword evidence="2 7" id="KW-0547">Nucleotide-binding</keyword>
<evidence type="ECO:0000259" key="11">
    <source>
        <dbReference type="PROSITE" id="PS51195"/>
    </source>
</evidence>
<dbReference type="PROSITE" id="PS51195">
    <property type="entry name" value="Q_MOTIF"/>
    <property type="match status" value="1"/>
</dbReference>
<keyword evidence="13" id="KW-1185">Reference proteome</keyword>
<dbReference type="GO" id="GO:0009409">
    <property type="term" value="P:response to cold"/>
    <property type="evidence" value="ECO:0007669"/>
    <property type="project" value="TreeGrafter"/>
</dbReference>
<evidence type="ECO:0000313" key="12">
    <source>
        <dbReference type="EMBL" id="RRA96484.1"/>
    </source>
</evidence>
<dbReference type="AlphaFoldDB" id="A0A3P1B662"/>
<dbReference type="InterPro" id="IPR014001">
    <property type="entry name" value="Helicase_ATP-bd"/>
</dbReference>
<dbReference type="Pfam" id="PF00270">
    <property type="entry name" value="DEAD"/>
    <property type="match status" value="1"/>
</dbReference>
<dbReference type="InterPro" id="IPR011545">
    <property type="entry name" value="DEAD/DEAH_box_helicase_dom"/>
</dbReference>
<evidence type="ECO:0000256" key="7">
    <source>
        <dbReference type="RuleBase" id="RU000492"/>
    </source>
</evidence>
<dbReference type="InterPro" id="IPR005580">
    <property type="entry name" value="DbpA/CsdA_RNA-bd_dom"/>
</dbReference>
<dbReference type="Proteomes" id="UP000268372">
    <property type="component" value="Unassembled WGS sequence"/>
</dbReference>
<keyword evidence="4 7" id="KW-0347">Helicase</keyword>
<protein>
    <recommendedName>
        <fullName evidence="1">RNA helicase</fullName>
        <ecNumber evidence="1">3.6.4.13</ecNumber>
    </recommendedName>
</protein>
<feature type="domain" description="Helicase ATP-binding" evidence="9">
    <location>
        <begin position="34"/>
        <end position="205"/>
    </location>
</feature>
<comment type="similarity">
    <text evidence="7">Belongs to the DEAD box helicase family.</text>
</comment>
<dbReference type="PROSITE" id="PS51192">
    <property type="entry name" value="HELICASE_ATP_BIND_1"/>
    <property type="match status" value="1"/>
</dbReference>
<dbReference type="PROSITE" id="PS00039">
    <property type="entry name" value="DEAD_ATP_HELICASE"/>
    <property type="match status" value="1"/>
</dbReference>
<dbReference type="CDD" id="cd18787">
    <property type="entry name" value="SF2_C_DEAD"/>
    <property type="match status" value="1"/>
</dbReference>
<dbReference type="EMBL" id="RQTJ01000003">
    <property type="protein sequence ID" value="RRA96484.1"/>
    <property type="molecule type" value="Genomic_DNA"/>
</dbReference>
<evidence type="ECO:0000259" key="10">
    <source>
        <dbReference type="PROSITE" id="PS51194"/>
    </source>
</evidence>
<dbReference type="InterPro" id="IPR044742">
    <property type="entry name" value="DEAD/DEAH_RhlB"/>
</dbReference>
<dbReference type="GO" id="GO:0005524">
    <property type="term" value="F:ATP binding"/>
    <property type="evidence" value="ECO:0007669"/>
    <property type="project" value="UniProtKB-KW"/>
</dbReference>
<dbReference type="EC" id="3.6.4.13" evidence="1"/>
<dbReference type="InterPro" id="IPR000629">
    <property type="entry name" value="RNA-helicase_DEAD-box_CS"/>
</dbReference>
<evidence type="ECO:0000256" key="8">
    <source>
        <dbReference type="SAM" id="MobiDB-lite"/>
    </source>
</evidence>
<dbReference type="Pfam" id="PF03880">
    <property type="entry name" value="DbpA"/>
    <property type="match status" value="1"/>
</dbReference>
<dbReference type="GO" id="GO:0033592">
    <property type="term" value="F:RNA strand annealing activity"/>
    <property type="evidence" value="ECO:0007669"/>
    <property type="project" value="TreeGrafter"/>
</dbReference>
<dbReference type="SMART" id="SM00490">
    <property type="entry name" value="HELICc"/>
    <property type="match status" value="1"/>
</dbReference>
<dbReference type="InterPro" id="IPR050547">
    <property type="entry name" value="DEAD_box_RNA_helicases"/>
</dbReference>
<dbReference type="PANTHER" id="PTHR47963">
    <property type="entry name" value="DEAD-BOX ATP-DEPENDENT RNA HELICASE 47, MITOCHONDRIAL"/>
    <property type="match status" value="1"/>
</dbReference>
<dbReference type="CDD" id="cd00268">
    <property type="entry name" value="DEADc"/>
    <property type="match status" value="1"/>
</dbReference>
<sequence>MNKFQELGLNELLLKAIQDLGFENPSEVQEKAIPLLLQQDTDIVALAQTGTGKTAAFGFPLIQKIDPENRSTQALILSPTRELCLQITNEIKQYSKYVKGLHTVAVYGGASITEQAREVKKGAQVIVATPGRMQDMINRNLVNIKNIQICILDEADEMLNMGFYEDITSILSDTPDEKNTWLFSATMPQEVARIAKEFMKRPQEITVGHKNQGSATISHEYYLVGARDRYPALKRLADMNPDIFSVVFCRTKRDTQAVAEKLIEDGYNAAALHGDLSQAQRDGVMKAFRGRQIQMLVATDVAARGIDVDDITHVINYQLPDEVETYNHRSGRTGRAGKLGTSIVIVTKSEFKKIQMIERIIKTKFVHKPIPTGMEICEVQLIHLANKVKSVEVDSEIDQYLPKIEELLGDLTKEDLIKKMFSVEFNRFIEYYKKQNTIDSPKARENSEGRSTINSDGSVRYFLNLGSRDNFDWMSLKDFLRDTLDLGRDDLFKVDVKEGFSFFNTDAAHSERIIEILNNMHHEGRQVNVEISTSGGGSGRRDHNGRGGRSSGGFRGERSGGFRGERSSSDRRPSGGERFNNDRKTESRFGRSREDDRPARSERRAVRGDRPRRSN</sequence>